<dbReference type="GO" id="GO:0005886">
    <property type="term" value="C:plasma membrane"/>
    <property type="evidence" value="ECO:0007669"/>
    <property type="project" value="UniProtKB-SubCell"/>
</dbReference>
<dbReference type="AlphaFoldDB" id="A0A383TF00"/>
<gene>
    <name evidence="10" type="ORF">TART1_1756</name>
</gene>
<evidence type="ECO:0000256" key="8">
    <source>
        <dbReference type="RuleBase" id="RU363032"/>
    </source>
</evidence>
<comment type="similarity">
    <text evidence="8">Belongs to the binding-protein-dependent transport system permease family.</text>
</comment>
<evidence type="ECO:0000256" key="7">
    <source>
        <dbReference type="ARBA" id="ARBA00023136"/>
    </source>
</evidence>
<evidence type="ECO:0000313" key="11">
    <source>
        <dbReference type="Proteomes" id="UP000262072"/>
    </source>
</evidence>
<evidence type="ECO:0000313" key="10">
    <source>
        <dbReference type="EMBL" id="SYZ78940.1"/>
    </source>
</evidence>
<dbReference type="SUPFAM" id="SSF161098">
    <property type="entry name" value="MetI-like"/>
    <property type="match status" value="1"/>
</dbReference>
<evidence type="ECO:0000256" key="5">
    <source>
        <dbReference type="ARBA" id="ARBA00022692"/>
    </source>
</evidence>
<feature type="transmembrane region" description="Helical" evidence="8">
    <location>
        <begin position="79"/>
        <end position="101"/>
    </location>
</feature>
<name>A0A383TF00_9LACT</name>
<dbReference type="InterPro" id="IPR035906">
    <property type="entry name" value="MetI-like_sf"/>
</dbReference>
<feature type="transmembrane region" description="Helical" evidence="8">
    <location>
        <begin position="21"/>
        <end position="44"/>
    </location>
</feature>
<evidence type="ECO:0000256" key="2">
    <source>
        <dbReference type="ARBA" id="ARBA00022448"/>
    </source>
</evidence>
<dbReference type="EMBL" id="UNRR01000022">
    <property type="protein sequence ID" value="SYZ78940.1"/>
    <property type="molecule type" value="Genomic_DNA"/>
</dbReference>
<dbReference type="Gene3D" id="1.10.3720.10">
    <property type="entry name" value="MetI-like"/>
    <property type="match status" value="1"/>
</dbReference>
<dbReference type="RefSeq" id="WP_119093308.1">
    <property type="nucleotide sequence ID" value="NZ_UNRR01000022.1"/>
</dbReference>
<dbReference type="GO" id="GO:0055085">
    <property type="term" value="P:transmembrane transport"/>
    <property type="evidence" value="ECO:0007669"/>
    <property type="project" value="InterPro"/>
</dbReference>
<feature type="transmembrane region" description="Helical" evidence="8">
    <location>
        <begin position="141"/>
        <end position="161"/>
    </location>
</feature>
<accession>A0A383TF00</accession>
<feature type="transmembrane region" description="Helical" evidence="8">
    <location>
        <begin position="243"/>
        <end position="263"/>
    </location>
</feature>
<feature type="domain" description="ABC transmembrane type-1" evidence="9">
    <location>
        <begin position="75"/>
        <end position="260"/>
    </location>
</feature>
<dbReference type="InterPro" id="IPR000515">
    <property type="entry name" value="MetI-like"/>
</dbReference>
<evidence type="ECO:0000256" key="3">
    <source>
        <dbReference type="ARBA" id="ARBA00022475"/>
    </source>
</evidence>
<keyword evidence="2 8" id="KW-0813">Transport</keyword>
<keyword evidence="5 8" id="KW-0812">Transmembrane</keyword>
<dbReference type="Pfam" id="PF00528">
    <property type="entry name" value="BPD_transp_1"/>
    <property type="match status" value="1"/>
</dbReference>
<keyword evidence="6 8" id="KW-1133">Transmembrane helix</keyword>
<evidence type="ECO:0000256" key="4">
    <source>
        <dbReference type="ARBA" id="ARBA00022519"/>
    </source>
</evidence>
<dbReference type="OrthoDB" id="9782004at2"/>
<feature type="transmembrane region" description="Helical" evidence="8">
    <location>
        <begin position="113"/>
        <end position="135"/>
    </location>
</feature>
<dbReference type="PROSITE" id="PS50928">
    <property type="entry name" value="ABC_TM1"/>
    <property type="match status" value="1"/>
</dbReference>
<evidence type="ECO:0000259" key="9">
    <source>
        <dbReference type="PROSITE" id="PS50928"/>
    </source>
</evidence>
<comment type="subcellular location">
    <subcellularLocation>
        <location evidence="1">Cell inner membrane</location>
        <topology evidence="1">Multi-pass membrane protein</topology>
    </subcellularLocation>
    <subcellularLocation>
        <location evidence="8">Cell membrane</location>
        <topology evidence="8">Multi-pass membrane protein</topology>
    </subcellularLocation>
</comment>
<sequence>MKYLNPKRVYQSLGKKFFFETLIFSVFLLFFYGPLLNTLMLAFAEQYQVPHVLPTRFGLDWWAYIFSQNDLLESIANSFLIAVLATGASLLICIPAAYALARFEFKGKSFFMFSFLLSNAFPKIGLYTSLGILFYRFQLMGTLPGVIIVHILNTMIFMIWIPSSSFRNVHRQQEEAARDVGAGPIRTFMQVTLPAAVPGIAVSSMYTFLGSLEEAQGTLLVGFPEIKTMATSMYSVILDYPPMAGAVFSLVLMLPTFLIIWICRKLFGKDLFSKGMSL</sequence>
<organism evidence="10 11">
    <name type="scientific">Trichococcus shcherbakoviae</name>
    <dbReference type="NCBI Taxonomy" id="2094020"/>
    <lineage>
        <taxon>Bacteria</taxon>
        <taxon>Bacillati</taxon>
        <taxon>Bacillota</taxon>
        <taxon>Bacilli</taxon>
        <taxon>Lactobacillales</taxon>
        <taxon>Carnobacteriaceae</taxon>
        <taxon>Trichococcus</taxon>
    </lineage>
</organism>
<keyword evidence="3" id="KW-1003">Cell membrane</keyword>
<protein>
    <recommendedName>
        <fullName evidence="9">ABC transmembrane type-1 domain-containing protein</fullName>
    </recommendedName>
</protein>
<keyword evidence="7 8" id="KW-0472">Membrane</keyword>
<reference evidence="11" key="1">
    <citation type="submission" date="2018-05" db="EMBL/GenBank/DDBJ databases">
        <authorList>
            <person name="Strepis N."/>
        </authorList>
    </citation>
    <scope>NUCLEOTIDE SEQUENCE [LARGE SCALE GENOMIC DNA]</scope>
</reference>
<proteinExistence type="inferred from homology"/>
<dbReference type="PANTHER" id="PTHR43357:SF4">
    <property type="entry name" value="INNER MEMBRANE ABC TRANSPORTER PERMEASE PROTEIN YDCV"/>
    <property type="match status" value="1"/>
</dbReference>
<dbReference type="Proteomes" id="UP000262072">
    <property type="component" value="Unassembled WGS sequence"/>
</dbReference>
<dbReference type="PANTHER" id="PTHR43357">
    <property type="entry name" value="INNER MEMBRANE ABC TRANSPORTER PERMEASE PROTEIN YDCV"/>
    <property type="match status" value="1"/>
</dbReference>
<evidence type="ECO:0000256" key="1">
    <source>
        <dbReference type="ARBA" id="ARBA00004429"/>
    </source>
</evidence>
<feature type="transmembrane region" description="Helical" evidence="8">
    <location>
        <begin position="188"/>
        <end position="209"/>
    </location>
</feature>
<dbReference type="CDD" id="cd06261">
    <property type="entry name" value="TM_PBP2"/>
    <property type="match status" value="1"/>
</dbReference>
<keyword evidence="4" id="KW-0997">Cell inner membrane</keyword>
<evidence type="ECO:0000256" key="6">
    <source>
        <dbReference type="ARBA" id="ARBA00022989"/>
    </source>
</evidence>